<dbReference type="PANTHER" id="PTHR15454:SF56">
    <property type="entry name" value="PROTEIN PHOSPHATASE 1 REGULATORY SUBUNIT 7-RELATED"/>
    <property type="match status" value="1"/>
</dbReference>
<keyword evidence="5" id="KW-1185">Reference proteome</keyword>
<feature type="domain" description="CAP-Gly" evidence="3">
    <location>
        <begin position="37"/>
        <end position="70"/>
    </location>
</feature>
<evidence type="ECO:0000313" key="5">
    <source>
        <dbReference type="Proteomes" id="UP000669133"/>
    </source>
</evidence>
<dbReference type="PROSITE" id="PS50245">
    <property type="entry name" value="CAP_GLY_2"/>
    <property type="match status" value="1"/>
</dbReference>
<evidence type="ECO:0000259" key="3">
    <source>
        <dbReference type="PROSITE" id="PS50245"/>
    </source>
</evidence>
<evidence type="ECO:0000256" key="1">
    <source>
        <dbReference type="ARBA" id="ARBA00022614"/>
    </source>
</evidence>
<dbReference type="Gene3D" id="3.80.10.10">
    <property type="entry name" value="Ribonuclease Inhibitor"/>
    <property type="match status" value="2"/>
</dbReference>
<dbReference type="SMART" id="SM01052">
    <property type="entry name" value="CAP_GLY"/>
    <property type="match status" value="1"/>
</dbReference>
<dbReference type="Pfam" id="PF01302">
    <property type="entry name" value="CAP_GLY"/>
    <property type="match status" value="1"/>
</dbReference>
<dbReference type="SUPFAM" id="SSF74924">
    <property type="entry name" value="Cap-Gly domain"/>
    <property type="match status" value="1"/>
</dbReference>
<dbReference type="InterPro" id="IPR000938">
    <property type="entry name" value="CAP-Gly_domain"/>
</dbReference>
<evidence type="ECO:0000256" key="2">
    <source>
        <dbReference type="ARBA" id="ARBA00022737"/>
    </source>
</evidence>
<protein>
    <recommendedName>
        <fullName evidence="3">CAP-Gly domain-containing protein</fullName>
    </recommendedName>
</protein>
<dbReference type="Proteomes" id="UP000669133">
    <property type="component" value="Unassembled WGS sequence"/>
</dbReference>
<dbReference type="InterPro" id="IPR032675">
    <property type="entry name" value="LRR_dom_sf"/>
</dbReference>
<dbReference type="RefSeq" id="XP_067547960.1">
    <property type="nucleotide sequence ID" value="XM_067692541.1"/>
</dbReference>
<reference evidence="4 5" key="1">
    <citation type="submission" date="2020-12" db="EMBL/GenBank/DDBJ databases">
        <title>Effect of drift, selection, and recombination on the evolution of hybrid genomes in Candida yeast pathogens.</title>
        <authorList>
            <person name="Mixao V."/>
            <person name="Ksiezopolska E."/>
            <person name="Saus E."/>
            <person name="Boekhout T."/>
            <person name="Gacser A."/>
            <person name="Gabaldon T."/>
        </authorList>
    </citation>
    <scope>NUCLEOTIDE SEQUENCE [LARGE SCALE GENOMIC DNA]</scope>
    <source>
        <strain evidence="4 5">BP57</strain>
    </source>
</reference>
<evidence type="ECO:0000313" key="4">
    <source>
        <dbReference type="EMBL" id="KAG5418844.1"/>
    </source>
</evidence>
<comment type="caution">
    <text evidence="4">The sequence shown here is derived from an EMBL/GenBank/DDBJ whole genome shotgun (WGS) entry which is preliminary data.</text>
</comment>
<sequence length="553" mass="62921">MTQYKLYDRISTTDNHIASIKYIGHIPQWGLQVTAYGLEWDDATRGKNNGQLDGITYFTPTVPNSASFIKSTNKILTNYQRKSFVQVIKESYLDVDGYQAQGIKFGVKVVEEYGWQRLNEYQAQLQNLNSLSLDHSMIYCMCHDGDEGYVDDVFGGLCNLINLDLSCNLFKHMDDIWQIVSRLPKLQVLNINGNRFAPDVMNDRSIEAFTHSSVQVLKMASTLIPIHHVNSIIAQFPNLQELIISGNHYTDEDIKSLDFGKCKMIKSLDVSYNEIIRVPTNLTESILTLNVSHCRIGTIDKSDSTSNYTIESLDIRNNQLSTWSDIDNLSQSFPNLVNLRINHNPILESVSVDEMTCQLIGRFECGADNSNEASGERKLCVLNGSRLTLSEIENGELYFISKVEQGQYIIDNVTRWKSLLNKYGKSDNTQLSSSPPSQPKRWIDLVLNIRYNNMQDMEEVSTESESKANTGRSTSIYTTLSTHKFLKSTSILKLKGTISRLYLSNLSILKFKIYYYVNQDTNFATLYEFDNLSNCLNNFALEDKQNIYIDVSA</sequence>
<dbReference type="Gene3D" id="2.30.30.190">
    <property type="entry name" value="CAP Gly-rich-like domain"/>
    <property type="match status" value="1"/>
</dbReference>
<dbReference type="InterPro" id="IPR001611">
    <property type="entry name" value="Leu-rich_rpt"/>
</dbReference>
<dbReference type="PANTHER" id="PTHR15454">
    <property type="entry name" value="NISCHARIN RELATED"/>
    <property type="match status" value="1"/>
</dbReference>
<name>A0A8H7ZER0_9ASCO</name>
<keyword evidence="2" id="KW-0677">Repeat</keyword>
<dbReference type="OrthoDB" id="5273213at2759"/>
<keyword evidence="1" id="KW-0433">Leucine-rich repeat</keyword>
<proteinExistence type="predicted"/>
<dbReference type="InterPro" id="IPR036859">
    <property type="entry name" value="CAP-Gly_dom_sf"/>
</dbReference>
<dbReference type="PROSITE" id="PS51450">
    <property type="entry name" value="LRR"/>
    <property type="match status" value="1"/>
</dbReference>
<accession>A0A8H7ZER0</accession>
<organism evidence="4 5">
    <name type="scientific">Candida metapsilosis</name>
    <dbReference type="NCBI Taxonomy" id="273372"/>
    <lineage>
        <taxon>Eukaryota</taxon>
        <taxon>Fungi</taxon>
        <taxon>Dikarya</taxon>
        <taxon>Ascomycota</taxon>
        <taxon>Saccharomycotina</taxon>
        <taxon>Pichiomycetes</taxon>
        <taxon>Debaryomycetaceae</taxon>
        <taxon>Candida/Lodderomyces clade</taxon>
        <taxon>Candida</taxon>
    </lineage>
</organism>
<dbReference type="SUPFAM" id="SSF52047">
    <property type="entry name" value="RNI-like"/>
    <property type="match status" value="1"/>
</dbReference>
<gene>
    <name evidence="4" type="ORF">I9W82_003562</name>
</gene>
<dbReference type="EMBL" id="JAEOAQ010000004">
    <property type="protein sequence ID" value="KAG5418844.1"/>
    <property type="molecule type" value="Genomic_DNA"/>
</dbReference>
<dbReference type="AlphaFoldDB" id="A0A8H7ZER0"/>
<dbReference type="GO" id="GO:0005737">
    <property type="term" value="C:cytoplasm"/>
    <property type="evidence" value="ECO:0007669"/>
    <property type="project" value="TreeGrafter"/>
</dbReference>
<dbReference type="GeneID" id="93652191"/>